<keyword evidence="1" id="KW-0472">Membrane</keyword>
<gene>
    <name evidence="2" type="ORF">GCM10011391_39460</name>
</gene>
<dbReference type="AlphaFoldDB" id="A0A8J3E169"/>
<keyword evidence="1" id="KW-0812">Transmembrane</keyword>
<evidence type="ECO:0000313" key="3">
    <source>
        <dbReference type="Proteomes" id="UP000628775"/>
    </source>
</evidence>
<evidence type="ECO:0000313" key="2">
    <source>
        <dbReference type="EMBL" id="GGE56657.1"/>
    </source>
</evidence>
<keyword evidence="1" id="KW-1133">Transmembrane helix</keyword>
<dbReference type="Proteomes" id="UP000628775">
    <property type="component" value="Unassembled WGS sequence"/>
</dbReference>
<proteinExistence type="predicted"/>
<name>A0A8J3E169_9BACL</name>
<reference evidence="2" key="2">
    <citation type="submission" date="2020-09" db="EMBL/GenBank/DDBJ databases">
        <authorList>
            <person name="Sun Q."/>
            <person name="Zhou Y."/>
        </authorList>
    </citation>
    <scope>NUCLEOTIDE SEQUENCE</scope>
    <source>
        <strain evidence="2">CGMCC 1.15371</strain>
    </source>
</reference>
<keyword evidence="3" id="KW-1185">Reference proteome</keyword>
<protein>
    <submittedName>
        <fullName evidence="2">Uncharacterized protein</fullName>
    </submittedName>
</protein>
<reference evidence="2" key="1">
    <citation type="journal article" date="2014" name="Int. J. Syst. Evol. Microbiol.">
        <title>Complete genome sequence of Corynebacterium casei LMG S-19264T (=DSM 44701T), isolated from a smear-ripened cheese.</title>
        <authorList>
            <consortium name="US DOE Joint Genome Institute (JGI-PGF)"/>
            <person name="Walter F."/>
            <person name="Albersmeier A."/>
            <person name="Kalinowski J."/>
            <person name="Ruckert C."/>
        </authorList>
    </citation>
    <scope>NUCLEOTIDE SEQUENCE</scope>
    <source>
        <strain evidence="2">CGMCC 1.15371</strain>
    </source>
</reference>
<organism evidence="2 3">
    <name type="scientific">Pullulanibacillus camelliae</name>
    <dbReference type="NCBI Taxonomy" id="1707096"/>
    <lineage>
        <taxon>Bacteria</taxon>
        <taxon>Bacillati</taxon>
        <taxon>Bacillota</taxon>
        <taxon>Bacilli</taxon>
        <taxon>Bacillales</taxon>
        <taxon>Sporolactobacillaceae</taxon>
        <taxon>Pullulanibacillus</taxon>
    </lineage>
</organism>
<feature type="transmembrane region" description="Helical" evidence="1">
    <location>
        <begin position="27"/>
        <end position="46"/>
    </location>
</feature>
<sequence>MEIKWLIFYVIKLLESGPNLIYQKTNVGSFMVFSFIGTFFLVGFAGKHYYTKRKSLFL</sequence>
<evidence type="ECO:0000256" key="1">
    <source>
        <dbReference type="SAM" id="Phobius"/>
    </source>
</evidence>
<comment type="caution">
    <text evidence="2">The sequence shown here is derived from an EMBL/GenBank/DDBJ whole genome shotgun (WGS) entry which is preliminary data.</text>
</comment>
<dbReference type="RefSeq" id="WP_188698984.1">
    <property type="nucleotide sequence ID" value="NZ_BMIR01000037.1"/>
</dbReference>
<accession>A0A8J3E169</accession>
<dbReference type="EMBL" id="BMIR01000037">
    <property type="protein sequence ID" value="GGE56657.1"/>
    <property type="molecule type" value="Genomic_DNA"/>
</dbReference>